<comment type="caution">
    <text evidence="1">The sequence shown here is derived from an EMBL/GenBank/DDBJ whole genome shotgun (WGS) entry which is preliminary data.</text>
</comment>
<gene>
    <name evidence="1" type="ORF">L6452_18193</name>
</gene>
<name>A0ACB9C5I3_ARCLA</name>
<reference evidence="1 2" key="2">
    <citation type="journal article" date="2022" name="Mol. Ecol. Resour.">
        <title>The genomes of chicory, endive, great burdock and yacon provide insights into Asteraceae paleo-polyploidization history and plant inulin production.</title>
        <authorList>
            <person name="Fan W."/>
            <person name="Wang S."/>
            <person name="Wang H."/>
            <person name="Wang A."/>
            <person name="Jiang F."/>
            <person name="Liu H."/>
            <person name="Zhao H."/>
            <person name="Xu D."/>
            <person name="Zhang Y."/>
        </authorList>
    </citation>
    <scope>NUCLEOTIDE SEQUENCE [LARGE SCALE GENOMIC DNA]</scope>
    <source>
        <strain evidence="2">cv. Niubang</strain>
    </source>
</reference>
<dbReference type="Proteomes" id="UP001055879">
    <property type="component" value="Linkage Group LG05"/>
</dbReference>
<protein>
    <submittedName>
        <fullName evidence="1">Uncharacterized protein</fullName>
    </submittedName>
</protein>
<evidence type="ECO:0000313" key="2">
    <source>
        <dbReference type="Proteomes" id="UP001055879"/>
    </source>
</evidence>
<dbReference type="EMBL" id="CM042051">
    <property type="protein sequence ID" value="KAI3729532.1"/>
    <property type="molecule type" value="Genomic_DNA"/>
</dbReference>
<organism evidence="1 2">
    <name type="scientific">Arctium lappa</name>
    <name type="common">Greater burdock</name>
    <name type="synonym">Lappa major</name>
    <dbReference type="NCBI Taxonomy" id="4217"/>
    <lineage>
        <taxon>Eukaryota</taxon>
        <taxon>Viridiplantae</taxon>
        <taxon>Streptophyta</taxon>
        <taxon>Embryophyta</taxon>
        <taxon>Tracheophyta</taxon>
        <taxon>Spermatophyta</taxon>
        <taxon>Magnoliopsida</taxon>
        <taxon>eudicotyledons</taxon>
        <taxon>Gunneridae</taxon>
        <taxon>Pentapetalae</taxon>
        <taxon>asterids</taxon>
        <taxon>campanulids</taxon>
        <taxon>Asterales</taxon>
        <taxon>Asteraceae</taxon>
        <taxon>Carduoideae</taxon>
        <taxon>Cardueae</taxon>
        <taxon>Arctiinae</taxon>
        <taxon>Arctium</taxon>
    </lineage>
</organism>
<reference evidence="2" key="1">
    <citation type="journal article" date="2022" name="Mol. Ecol. Resour.">
        <title>The genomes of chicory, endive, great burdock and yacon provide insights into Asteraceae palaeo-polyploidization history and plant inulin production.</title>
        <authorList>
            <person name="Fan W."/>
            <person name="Wang S."/>
            <person name="Wang H."/>
            <person name="Wang A."/>
            <person name="Jiang F."/>
            <person name="Liu H."/>
            <person name="Zhao H."/>
            <person name="Xu D."/>
            <person name="Zhang Y."/>
        </authorList>
    </citation>
    <scope>NUCLEOTIDE SEQUENCE [LARGE SCALE GENOMIC DNA]</scope>
    <source>
        <strain evidence="2">cv. Niubang</strain>
    </source>
</reference>
<evidence type="ECO:0000313" key="1">
    <source>
        <dbReference type="EMBL" id="KAI3729532.1"/>
    </source>
</evidence>
<keyword evidence="2" id="KW-1185">Reference proteome</keyword>
<accession>A0ACB9C5I3</accession>
<sequence>MRNVQNSHIALCEKLRTRIKAHAKSEVFFSFHMRIITSETPDLSSYDDDSVESVCSFQSVSSLFQKMFFKKNNVKQEILKPDQIKASSSLYVKSADNHATYFSKSGFKASKKEKMIWVVKGSPKSVKYQKSSAQAA</sequence>
<proteinExistence type="predicted"/>